<dbReference type="Proteomes" id="UP000199306">
    <property type="component" value="Unassembled WGS sequence"/>
</dbReference>
<dbReference type="STRING" id="1079859.SAMN04515674_104276"/>
<keyword evidence="1" id="KW-0472">Membrane</keyword>
<protein>
    <submittedName>
        <fullName evidence="2">Uncharacterized protein</fullName>
    </submittedName>
</protein>
<proteinExistence type="predicted"/>
<evidence type="ECO:0000313" key="3">
    <source>
        <dbReference type="Proteomes" id="UP000199306"/>
    </source>
</evidence>
<reference evidence="2 3" key="1">
    <citation type="submission" date="2016-10" db="EMBL/GenBank/DDBJ databases">
        <authorList>
            <person name="de Groot N.N."/>
        </authorList>
    </citation>
    <scope>NUCLEOTIDE SEQUENCE [LARGE SCALE GENOMIC DNA]</scope>
    <source>
        <strain evidence="3">E92,LMG 26720,CCM 7988</strain>
    </source>
</reference>
<sequence length="52" mass="5539">MDGLLGNILGTVKTDNQISLDQKSVLNTGIILGLSAIIAAIIIKGIYKLLDW</sequence>
<dbReference type="AlphaFoldDB" id="A0A1I5RWB7"/>
<evidence type="ECO:0000313" key="2">
    <source>
        <dbReference type="EMBL" id="SFP62687.1"/>
    </source>
</evidence>
<keyword evidence="3" id="KW-1185">Reference proteome</keyword>
<dbReference type="RefSeq" id="WP_177219351.1">
    <property type="nucleotide sequence ID" value="NZ_FOXH01000004.1"/>
</dbReference>
<name>A0A1I5RWB7_9BACT</name>
<gene>
    <name evidence="2" type="ORF">SAMN04515674_104276</name>
</gene>
<dbReference type="EMBL" id="FOXH01000004">
    <property type="protein sequence ID" value="SFP62687.1"/>
    <property type="molecule type" value="Genomic_DNA"/>
</dbReference>
<feature type="transmembrane region" description="Helical" evidence="1">
    <location>
        <begin position="25"/>
        <end position="47"/>
    </location>
</feature>
<organism evidence="2 3">
    <name type="scientific">Pseudarcicella hirudinis</name>
    <dbReference type="NCBI Taxonomy" id="1079859"/>
    <lineage>
        <taxon>Bacteria</taxon>
        <taxon>Pseudomonadati</taxon>
        <taxon>Bacteroidota</taxon>
        <taxon>Cytophagia</taxon>
        <taxon>Cytophagales</taxon>
        <taxon>Flectobacillaceae</taxon>
        <taxon>Pseudarcicella</taxon>
    </lineage>
</organism>
<keyword evidence="1" id="KW-1133">Transmembrane helix</keyword>
<evidence type="ECO:0000256" key="1">
    <source>
        <dbReference type="SAM" id="Phobius"/>
    </source>
</evidence>
<accession>A0A1I5RWB7</accession>
<keyword evidence="1" id="KW-0812">Transmembrane</keyword>